<dbReference type="AlphaFoldDB" id="X6N8C1"/>
<organism evidence="2 3">
    <name type="scientific">Reticulomyxa filosa</name>
    <dbReference type="NCBI Taxonomy" id="46433"/>
    <lineage>
        <taxon>Eukaryota</taxon>
        <taxon>Sar</taxon>
        <taxon>Rhizaria</taxon>
        <taxon>Retaria</taxon>
        <taxon>Foraminifera</taxon>
        <taxon>Monothalamids</taxon>
        <taxon>Reticulomyxidae</taxon>
        <taxon>Reticulomyxa</taxon>
    </lineage>
</organism>
<name>X6N8C1_RETFI</name>
<dbReference type="Proteomes" id="UP000023152">
    <property type="component" value="Unassembled WGS sequence"/>
</dbReference>
<evidence type="ECO:0000313" key="3">
    <source>
        <dbReference type="Proteomes" id="UP000023152"/>
    </source>
</evidence>
<accession>X6N8C1</accession>
<feature type="compositionally biased region" description="Polar residues" evidence="1">
    <location>
        <begin position="207"/>
        <end position="225"/>
    </location>
</feature>
<dbReference type="EMBL" id="ASPP01011127">
    <property type="protein sequence ID" value="ETO21989.1"/>
    <property type="molecule type" value="Genomic_DNA"/>
</dbReference>
<protein>
    <submittedName>
        <fullName evidence="2">Uncharacterized protein</fullName>
    </submittedName>
</protein>
<proteinExistence type="predicted"/>
<feature type="region of interest" description="Disordered" evidence="1">
    <location>
        <begin position="47"/>
        <end position="68"/>
    </location>
</feature>
<reference evidence="2 3" key="1">
    <citation type="journal article" date="2013" name="Curr. Biol.">
        <title>The Genome of the Foraminiferan Reticulomyxa filosa.</title>
        <authorList>
            <person name="Glockner G."/>
            <person name="Hulsmann N."/>
            <person name="Schleicher M."/>
            <person name="Noegel A.A."/>
            <person name="Eichinger L."/>
            <person name="Gallinger C."/>
            <person name="Pawlowski J."/>
            <person name="Sierra R."/>
            <person name="Euteneuer U."/>
            <person name="Pillet L."/>
            <person name="Moustafa A."/>
            <person name="Platzer M."/>
            <person name="Groth M."/>
            <person name="Szafranski K."/>
            <person name="Schliwa M."/>
        </authorList>
    </citation>
    <scope>NUCLEOTIDE SEQUENCE [LARGE SCALE GENOMIC DNA]</scope>
</reference>
<gene>
    <name evidence="2" type="ORF">RFI_15214</name>
</gene>
<keyword evidence="3" id="KW-1185">Reference proteome</keyword>
<feature type="region of interest" description="Disordered" evidence="1">
    <location>
        <begin position="186"/>
        <end position="233"/>
    </location>
</feature>
<evidence type="ECO:0000313" key="2">
    <source>
        <dbReference type="EMBL" id="ETO21989.1"/>
    </source>
</evidence>
<feature type="compositionally biased region" description="Polar residues" evidence="1">
    <location>
        <begin position="186"/>
        <end position="200"/>
    </location>
</feature>
<sequence length="233" mass="26236">MKEAHSKIPKLAQGYWENEEYDKVQEVMTMAAPFKTSDKKHASFEETLKNCSSHPPEDCVVSTEPDRNDMEEEELIQARLRLNKMLTSRDSKGLVSMQPKMLQYMQKKADCFAPNTLKDAMVLLMSSREELAALDWAIKMSQMFSKAEKYELFVPIAQLLLRPTIYDSQQDVEAALNSGATNDYSSTNKKGFSSAASVYSETPAEDNMSSKASSTNLTVNDNKNASPLHRRAQ</sequence>
<evidence type="ECO:0000256" key="1">
    <source>
        <dbReference type="SAM" id="MobiDB-lite"/>
    </source>
</evidence>
<feature type="non-terminal residue" evidence="2">
    <location>
        <position position="233"/>
    </location>
</feature>
<comment type="caution">
    <text evidence="2">The sequence shown here is derived from an EMBL/GenBank/DDBJ whole genome shotgun (WGS) entry which is preliminary data.</text>
</comment>